<comment type="caution">
    <text evidence="8">The sequence shown here is derived from an EMBL/GenBank/DDBJ whole genome shotgun (WGS) entry which is preliminary data.</text>
</comment>
<feature type="compositionally biased region" description="Low complexity" evidence="6">
    <location>
        <begin position="17"/>
        <end position="38"/>
    </location>
</feature>
<feature type="zinc finger region" description="C3H1-type" evidence="4">
    <location>
        <begin position="58"/>
        <end position="86"/>
    </location>
</feature>
<evidence type="ECO:0000256" key="5">
    <source>
        <dbReference type="SAM" id="Coils"/>
    </source>
</evidence>
<name>A0A2R5GHB5_9STRA</name>
<dbReference type="AlphaFoldDB" id="A0A2R5GHB5"/>
<dbReference type="GO" id="GO:0008270">
    <property type="term" value="F:zinc ion binding"/>
    <property type="evidence" value="ECO:0007669"/>
    <property type="project" value="UniProtKB-KW"/>
</dbReference>
<keyword evidence="5" id="KW-0175">Coiled coil</keyword>
<reference evidence="8 9" key="1">
    <citation type="submission" date="2017-12" db="EMBL/GenBank/DDBJ databases">
        <title>Sequencing, de novo assembly and annotation of complete genome of a new Thraustochytrid species, strain FCC1311.</title>
        <authorList>
            <person name="Sedici K."/>
            <person name="Godart F."/>
            <person name="Aiese Cigliano R."/>
            <person name="Sanseverino W."/>
            <person name="Barakat M."/>
            <person name="Ortet P."/>
            <person name="Marechal E."/>
            <person name="Cagnac O."/>
            <person name="Amato A."/>
        </authorList>
    </citation>
    <scope>NUCLEOTIDE SEQUENCE [LARGE SCALE GENOMIC DNA]</scope>
</reference>
<proteinExistence type="predicted"/>
<dbReference type="Proteomes" id="UP000241890">
    <property type="component" value="Unassembled WGS sequence"/>
</dbReference>
<dbReference type="GO" id="GO:0051252">
    <property type="term" value="P:regulation of RNA metabolic process"/>
    <property type="evidence" value="ECO:0007669"/>
    <property type="project" value="UniProtKB-ARBA"/>
</dbReference>
<feature type="domain" description="C3H1-type" evidence="7">
    <location>
        <begin position="58"/>
        <end position="86"/>
    </location>
</feature>
<dbReference type="SMART" id="SM00356">
    <property type="entry name" value="ZnF_C3H1"/>
    <property type="match status" value="1"/>
</dbReference>
<dbReference type="FunFam" id="4.10.1000.10:FF:000003">
    <property type="entry name" value="Zinc finger CCCH domain-containing protein"/>
    <property type="match status" value="1"/>
</dbReference>
<feature type="compositionally biased region" description="Basic and acidic residues" evidence="6">
    <location>
        <begin position="112"/>
        <end position="128"/>
    </location>
</feature>
<keyword evidence="2 4" id="KW-0863">Zinc-finger</keyword>
<evidence type="ECO:0000259" key="7">
    <source>
        <dbReference type="PROSITE" id="PS50103"/>
    </source>
</evidence>
<protein>
    <submittedName>
        <fullName evidence="8">mRNA decay activator protein ZFP36L2</fullName>
    </submittedName>
</protein>
<evidence type="ECO:0000256" key="3">
    <source>
        <dbReference type="ARBA" id="ARBA00022833"/>
    </source>
</evidence>
<evidence type="ECO:0000313" key="8">
    <source>
        <dbReference type="EMBL" id="GBG27661.1"/>
    </source>
</evidence>
<accession>A0A2R5GHB5</accession>
<dbReference type="PROSITE" id="PS50103">
    <property type="entry name" value="ZF_C3H1"/>
    <property type="match status" value="1"/>
</dbReference>
<dbReference type="SUPFAM" id="SSF90229">
    <property type="entry name" value="CCCH zinc finger"/>
    <property type="match status" value="1"/>
</dbReference>
<feature type="region of interest" description="Disordered" evidence="6">
    <location>
        <begin position="96"/>
        <end position="167"/>
    </location>
</feature>
<dbReference type="Pfam" id="PF00642">
    <property type="entry name" value="zf-CCCH"/>
    <property type="match status" value="1"/>
</dbReference>
<evidence type="ECO:0000256" key="6">
    <source>
        <dbReference type="SAM" id="MobiDB-lite"/>
    </source>
</evidence>
<organism evidence="8 9">
    <name type="scientific">Hondaea fermentalgiana</name>
    <dbReference type="NCBI Taxonomy" id="2315210"/>
    <lineage>
        <taxon>Eukaryota</taxon>
        <taxon>Sar</taxon>
        <taxon>Stramenopiles</taxon>
        <taxon>Bigyra</taxon>
        <taxon>Labyrinthulomycetes</taxon>
        <taxon>Thraustochytrida</taxon>
        <taxon>Thraustochytriidae</taxon>
        <taxon>Hondaea</taxon>
    </lineage>
</organism>
<evidence type="ECO:0000256" key="1">
    <source>
        <dbReference type="ARBA" id="ARBA00022723"/>
    </source>
</evidence>
<dbReference type="Gene3D" id="4.10.1000.10">
    <property type="entry name" value="Zinc finger, CCCH-type"/>
    <property type="match status" value="1"/>
</dbReference>
<dbReference type="OrthoDB" id="410307at2759"/>
<feature type="coiled-coil region" evidence="5">
    <location>
        <begin position="430"/>
        <end position="457"/>
    </location>
</feature>
<dbReference type="EMBL" id="BEYU01000034">
    <property type="protein sequence ID" value="GBG27661.1"/>
    <property type="molecule type" value="Genomic_DNA"/>
</dbReference>
<evidence type="ECO:0000313" key="9">
    <source>
        <dbReference type="Proteomes" id="UP000241890"/>
    </source>
</evidence>
<dbReference type="InterPro" id="IPR036855">
    <property type="entry name" value="Znf_CCCH_sf"/>
</dbReference>
<gene>
    <name evidence="8" type="ORF">FCC1311_038842</name>
</gene>
<evidence type="ECO:0000256" key="4">
    <source>
        <dbReference type="PROSITE-ProRule" id="PRU00723"/>
    </source>
</evidence>
<evidence type="ECO:0000256" key="2">
    <source>
        <dbReference type="ARBA" id="ARBA00022771"/>
    </source>
</evidence>
<keyword evidence="3 4" id="KW-0862">Zinc</keyword>
<feature type="region of interest" description="Disordered" evidence="6">
    <location>
        <begin position="1"/>
        <end position="60"/>
    </location>
</feature>
<dbReference type="InterPro" id="IPR000571">
    <property type="entry name" value="Znf_CCCH"/>
</dbReference>
<keyword evidence="1 4" id="KW-0479">Metal-binding</keyword>
<dbReference type="InParanoid" id="A0A2R5GHB5"/>
<feature type="region of interest" description="Disordered" evidence="6">
    <location>
        <begin position="380"/>
        <end position="400"/>
    </location>
</feature>
<dbReference type="GO" id="GO:0010468">
    <property type="term" value="P:regulation of gene expression"/>
    <property type="evidence" value="ECO:0007669"/>
    <property type="project" value="UniProtKB-ARBA"/>
</dbReference>
<sequence length="510" mass="55393">MAGDRGRAGRAGGPGAGEAADAGRNSSSSSAASASSSCSGGGGERGRKKTTGPIHNPRYKAKMCKNWVREGKCPYSEKCQFAHGVSELEKWNEIRRRQSEGRLKGRPVAQAREPERRQPQGEERHLNFEEAEAEADAERCRRREHRLQQPPPQKKSLAPFPHKATRDTAYRRLPDRACWAERSNLRVSTSPDIPAHFERDRLSPRYIGASISEESVLDGALGGHPLSSAGSVSSSSSSVPSFGSFLSSTSSSSIYGAASVCRTDSTLSLRSSTDSAIYLSMDRPSRRHSSVSSASSVELLTCNCVANCVHCLSLDDAPSMDEAEHREDTDDGEAHRLVSELLGTDMPSSSSSFSSSSSSLWPQAPFQQSHRYAMQTSAYDGPVLRSSSPQTADLRTETEASWSHEASEYLRAQNPAVSTTPPPILSLLQQQERRSQLREHSRQNQEHQERIRAQQNLASSPMSSVMQEGCFGTRQLGLEPGSGSSPWADGVDTFPTMLSANAQPFAFGSQ</sequence>
<keyword evidence="9" id="KW-1185">Reference proteome</keyword>